<dbReference type="EMBL" id="JBHUGF010000010">
    <property type="protein sequence ID" value="MFD1989374.1"/>
    <property type="molecule type" value="Genomic_DNA"/>
</dbReference>
<gene>
    <name evidence="2" type="ORF">ACFSGI_05350</name>
</gene>
<keyword evidence="3" id="KW-1185">Reference proteome</keyword>
<protein>
    <submittedName>
        <fullName evidence="2">GNAT family N-acetyltransferase</fullName>
    </submittedName>
</protein>
<dbReference type="RefSeq" id="WP_204823153.1">
    <property type="nucleotide sequence ID" value="NZ_JBHUGF010000010.1"/>
</dbReference>
<dbReference type="InterPro" id="IPR016181">
    <property type="entry name" value="Acyl_CoA_acyltransferase"/>
</dbReference>
<dbReference type="InterPro" id="IPR000182">
    <property type="entry name" value="GNAT_dom"/>
</dbReference>
<name>A0ABW4UTH0_9BACL</name>
<sequence length="160" mass="19625">MNFEIIQAQKQHKEILANLMQFYIYDFSEFLKFDVEEDGLYNEYPLEEYWNEEYHRFAYIVKQEDKHVGFVLVKYIDTIEPNYYSIAEFFIFRKYRKEGIGKAVATRIFDLHKGRWEVYQIEDNTSAQIFWHKTINEYTKGKFTERIEKGRVIQNFMSNF</sequence>
<evidence type="ECO:0000259" key="1">
    <source>
        <dbReference type="PROSITE" id="PS51186"/>
    </source>
</evidence>
<dbReference type="Pfam" id="PF00583">
    <property type="entry name" value="Acetyltransf_1"/>
    <property type="match status" value="1"/>
</dbReference>
<proteinExistence type="predicted"/>
<dbReference type="SUPFAM" id="SSF55729">
    <property type="entry name" value="Acyl-CoA N-acyltransferases (Nat)"/>
    <property type="match status" value="1"/>
</dbReference>
<evidence type="ECO:0000313" key="3">
    <source>
        <dbReference type="Proteomes" id="UP001597403"/>
    </source>
</evidence>
<accession>A0ABW4UTH0</accession>
<organism evidence="2 3">
    <name type="scientific">Paenibacillus nicotianae</name>
    <dbReference type="NCBI Taxonomy" id="1526551"/>
    <lineage>
        <taxon>Bacteria</taxon>
        <taxon>Bacillati</taxon>
        <taxon>Bacillota</taxon>
        <taxon>Bacilli</taxon>
        <taxon>Bacillales</taxon>
        <taxon>Paenibacillaceae</taxon>
        <taxon>Paenibacillus</taxon>
    </lineage>
</organism>
<comment type="caution">
    <text evidence="2">The sequence shown here is derived from an EMBL/GenBank/DDBJ whole genome shotgun (WGS) entry which is preliminary data.</text>
</comment>
<evidence type="ECO:0000313" key="2">
    <source>
        <dbReference type="EMBL" id="MFD1989374.1"/>
    </source>
</evidence>
<feature type="domain" description="N-acetyltransferase" evidence="1">
    <location>
        <begin position="17"/>
        <end position="160"/>
    </location>
</feature>
<dbReference type="Gene3D" id="3.40.630.30">
    <property type="match status" value="1"/>
</dbReference>
<dbReference type="Proteomes" id="UP001597403">
    <property type="component" value="Unassembled WGS sequence"/>
</dbReference>
<dbReference type="PROSITE" id="PS51186">
    <property type="entry name" value="GNAT"/>
    <property type="match status" value="1"/>
</dbReference>
<reference evidence="3" key="1">
    <citation type="journal article" date="2019" name="Int. J. Syst. Evol. Microbiol.">
        <title>The Global Catalogue of Microorganisms (GCM) 10K type strain sequencing project: providing services to taxonomists for standard genome sequencing and annotation.</title>
        <authorList>
            <consortium name="The Broad Institute Genomics Platform"/>
            <consortium name="The Broad Institute Genome Sequencing Center for Infectious Disease"/>
            <person name="Wu L."/>
            <person name="Ma J."/>
        </authorList>
    </citation>
    <scope>NUCLEOTIDE SEQUENCE [LARGE SCALE GENOMIC DNA]</scope>
    <source>
        <strain evidence="3">CGMCC 1.15067</strain>
    </source>
</reference>
<dbReference type="CDD" id="cd04301">
    <property type="entry name" value="NAT_SF"/>
    <property type="match status" value="1"/>
</dbReference>